<feature type="compositionally biased region" description="Polar residues" evidence="5">
    <location>
        <begin position="369"/>
        <end position="380"/>
    </location>
</feature>
<feature type="region of interest" description="Disordered" evidence="5">
    <location>
        <begin position="108"/>
        <end position="131"/>
    </location>
</feature>
<evidence type="ECO:0000256" key="2">
    <source>
        <dbReference type="ARBA" id="ARBA00022771"/>
    </source>
</evidence>
<dbReference type="PIR" id="T24365">
    <property type="entry name" value="T24365"/>
</dbReference>
<dbReference type="FunFam" id="4.10.1000.10:FF:000003">
    <property type="entry name" value="Zinc finger CCCH domain-containing protein"/>
    <property type="match status" value="1"/>
</dbReference>
<keyword evidence="8" id="KW-1185">Reference proteome</keyword>
<feature type="zinc finger region" description="C3H1-type" evidence="4">
    <location>
        <begin position="652"/>
        <end position="679"/>
    </location>
</feature>
<keyword evidence="10" id="KW-1267">Proteomics identification</keyword>
<dbReference type="ExpressionAtlas" id="O02289">
    <property type="expression patterns" value="baseline and differential"/>
</dbReference>
<feature type="domain" description="C3H1-type" evidence="6">
    <location>
        <begin position="69"/>
        <end position="97"/>
    </location>
</feature>
<dbReference type="GO" id="GO:0051252">
    <property type="term" value="P:regulation of RNA metabolic process"/>
    <property type="evidence" value="ECO:0007669"/>
    <property type="project" value="UniProtKB-ARBA"/>
</dbReference>
<feature type="domain" description="C3H1-type" evidence="6">
    <location>
        <begin position="652"/>
        <end position="679"/>
    </location>
</feature>
<dbReference type="SMART" id="SM00356">
    <property type="entry name" value="ZnF_C3H1"/>
    <property type="match status" value="2"/>
</dbReference>
<evidence type="ECO:0007829" key="10">
    <source>
        <dbReference type="PeptideAtlas" id="O02289"/>
    </source>
</evidence>
<dbReference type="InterPro" id="IPR036855">
    <property type="entry name" value="Znf_CCCH_sf"/>
</dbReference>
<evidence type="ECO:0000259" key="6">
    <source>
        <dbReference type="PROSITE" id="PS50103"/>
    </source>
</evidence>
<reference evidence="7 8" key="1">
    <citation type="journal article" date="1998" name="Science">
        <title>Genome sequence of the nematode C. elegans: a platform for investigating biology.</title>
        <authorList>
            <consortium name="The C. elegans sequencing consortium"/>
            <person name="Sulson J.E."/>
            <person name="Waterston R."/>
        </authorList>
    </citation>
    <scope>NUCLEOTIDE SEQUENCE [LARGE SCALE GENOMIC DNA]</scope>
    <source>
        <strain evidence="7 8">Bristol N2</strain>
    </source>
</reference>
<feature type="compositionally biased region" description="Basic and acidic residues" evidence="5">
    <location>
        <begin position="108"/>
        <end position="117"/>
    </location>
</feature>
<evidence type="ECO:0000313" key="8">
    <source>
        <dbReference type="Proteomes" id="UP000001940"/>
    </source>
</evidence>
<evidence type="ECO:0000256" key="3">
    <source>
        <dbReference type="ARBA" id="ARBA00022833"/>
    </source>
</evidence>
<dbReference type="Proteomes" id="UP000001940">
    <property type="component" value="Chromosome I"/>
</dbReference>
<evidence type="ECO:0000256" key="4">
    <source>
        <dbReference type="PROSITE-ProRule" id="PRU00723"/>
    </source>
</evidence>
<organism evidence="7 8">
    <name type="scientific">Caenorhabditis elegans</name>
    <dbReference type="NCBI Taxonomy" id="6239"/>
    <lineage>
        <taxon>Eukaryota</taxon>
        <taxon>Metazoa</taxon>
        <taxon>Ecdysozoa</taxon>
        <taxon>Nematoda</taxon>
        <taxon>Chromadorea</taxon>
        <taxon>Rhabditida</taxon>
        <taxon>Rhabditina</taxon>
        <taxon>Rhabditomorpha</taxon>
        <taxon>Rhabditoidea</taxon>
        <taxon>Rhabditidae</taxon>
        <taxon>Peloderinae</taxon>
        <taxon>Caenorhabditis</taxon>
    </lineage>
</organism>
<dbReference type="DIP" id="DIP-26331N"/>
<evidence type="ECO:0000313" key="9">
    <source>
        <dbReference type="WormBase" id="T02E1.3b"/>
    </source>
</evidence>
<dbReference type="GO" id="GO:0008270">
    <property type="term" value="F:zinc ion binding"/>
    <property type="evidence" value="ECO:0007669"/>
    <property type="project" value="UniProtKB-KW"/>
</dbReference>
<dbReference type="UCSC" id="T02E1.3a">
    <property type="organism name" value="c. elegans"/>
</dbReference>
<dbReference type="OrthoDB" id="5844568at2759"/>
<dbReference type="EMBL" id="BX284601">
    <property type="protein sequence ID" value="CAB04666.1"/>
    <property type="molecule type" value="Genomic_DNA"/>
</dbReference>
<dbReference type="GO" id="GO:0003730">
    <property type="term" value="F:mRNA 3'-UTR binding"/>
    <property type="evidence" value="ECO:0000318"/>
    <property type="project" value="GO_Central"/>
</dbReference>
<keyword evidence="2 4" id="KW-0863">Zinc-finger</keyword>
<dbReference type="GO" id="GO:0005829">
    <property type="term" value="C:cytosol"/>
    <property type="evidence" value="ECO:0000318"/>
    <property type="project" value="GO_Central"/>
</dbReference>
<keyword evidence="3 4" id="KW-0862">Zinc</keyword>
<dbReference type="InParanoid" id="O02289"/>
<dbReference type="HOGENOM" id="CLU_405031_0_0_1"/>
<dbReference type="GeneID" id="172604"/>
<dbReference type="PIR" id="T24366">
    <property type="entry name" value="T24366"/>
</dbReference>
<dbReference type="FunCoup" id="O02289">
    <property type="interactions" value="236"/>
</dbReference>
<feature type="compositionally biased region" description="Basic residues" evidence="5">
    <location>
        <begin position="421"/>
        <end position="435"/>
    </location>
</feature>
<sequence>MLYQPSLLKSRLTPAPPGFSFQPQPLLNSDMDPVRNLESLGNYTVYQDSSQCFWQHQNFTSNREHNPALRKTKICDHWRRSGSCSYGDACWYAHGEDDLRKVVRIDRSNEEENERPATAEIQKSPTKRASTNVKGLTVNIPSNTAFKEQNSSMPLSPAQERWISMSIGAVPPPTSSAAEKDAISSLSKNGVEQEQEKKHEICSRDDDIDDYGFLSPNPFPYPQQSMFSAGFPSHGHHQRSSNRATQGVPSQQFGGPVNIPGQDPNRLGSGAYHIPPQHQRSRSNVRTSREVGGPPPQFQQAIWNVAGEIYQRQKDIEIGGQRVGPNDRQPTQQKNSEMDRLLSKLKMKDLNYLRFMIERGYINERDVSRQTSSDQMSNGHHFNAPMTPPYHPRLAGNEPNTSDCHYHGTGNRLSNFMPGRHRPPHQHPIHHHHQSQHQLHQHQQYLHHAAQQYRYSHQQGPQHPFAALLSPPEISESLLPPDDSFSIWLEPKPKKQSGAMTRTRGAATINESSSAASLLTKMDALRSDKYPITDEEMMMANDFVRQGDRDDKLSSSESSSPVVMSLMELLSNENLLDQVATEKPKCSMFDFDTLKIAETLKEPLQSSECSTTTSSKMTCSPMFFFVDEKTPNYDGSGSKSLFTPSSSAGQTPSFLEPCDFFAATGSCPFGDACHQSHSI</sequence>
<evidence type="ECO:0000256" key="5">
    <source>
        <dbReference type="SAM" id="MobiDB-lite"/>
    </source>
</evidence>
<dbReference type="GO" id="GO:0005737">
    <property type="term" value="C:cytoplasm"/>
    <property type="evidence" value="ECO:0000314"/>
    <property type="project" value="WormBase"/>
</dbReference>
<evidence type="ECO:0000313" key="7">
    <source>
        <dbReference type="EMBL" id="CAB04666.1"/>
    </source>
</evidence>
<accession>O02289</accession>
<dbReference type="AlphaFoldDB" id="O02289"/>
<comment type="interaction">
    <interactant intactId="EBI-317795">
        <id>O02289</id>
    </interactant>
    <interactant intactId="EBI-321013">
        <id>P39745</id>
        <label>mpk-1</label>
    </interactant>
    <organismsDiffer>false</organismsDiffer>
    <experiments>3</experiments>
</comment>
<dbReference type="IntAct" id="O02289">
    <property type="interactions" value="23"/>
</dbReference>
<dbReference type="SUPFAM" id="SSF90229">
    <property type="entry name" value="CCCH zinc finger"/>
    <property type="match status" value="1"/>
</dbReference>
<feature type="region of interest" description="Disordered" evidence="5">
    <location>
        <begin position="421"/>
        <end position="441"/>
    </location>
</feature>
<dbReference type="GO" id="GO:0010468">
    <property type="term" value="P:regulation of gene expression"/>
    <property type="evidence" value="ECO:0007669"/>
    <property type="project" value="UniProtKB-ARBA"/>
</dbReference>
<dbReference type="OMA" id="QERWISM"/>
<dbReference type="GO" id="GO:0005938">
    <property type="term" value="C:cell cortex"/>
    <property type="evidence" value="ECO:0000314"/>
    <property type="project" value="WormBase"/>
</dbReference>
<feature type="compositionally biased region" description="Polar residues" evidence="5">
    <location>
        <begin position="121"/>
        <end position="131"/>
    </location>
</feature>
<dbReference type="PaxDb" id="6239-T02E1.3b"/>
<dbReference type="InterPro" id="IPR000571">
    <property type="entry name" value="Znf_CCCH"/>
</dbReference>
<dbReference type="AGR" id="WB:WBGene00011376"/>
<feature type="region of interest" description="Disordered" evidence="5">
    <location>
        <begin position="226"/>
        <end position="298"/>
    </location>
</feature>
<dbReference type="Gene3D" id="6.10.250.3220">
    <property type="match status" value="1"/>
</dbReference>
<dbReference type="STRING" id="6239.T02E1.3b.1"/>
<dbReference type="Pfam" id="PF00642">
    <property type="entry name" value="zf-CCCH"/>
    <property type="match status" value="2"/>
</dbReference>
<dbReference type="PROSITE" id="PS50103">
    <property type="entry name" value="ZF_C3H1"/>
    <property type="match status" value="2"/>
</dbReference>
<evidence type="ECO:0000256" key="1">
    <source>
        <dbReference type="ARBA" id="ARBA00022723"/>
    </source>
</evidence>
<protein>
    <submittedName>
        <fullName evidence="7">C3H1-type domain-containing protein</fullName>
    </submittedName>
</protein>
<name>O02289_CAEEL</name>
<keyword evidence="1 4" id="KW-0479">Metal-binding</keyword>
<dbReference type="WormBase" id="T02E1.3b">
    <property type="protein sequence ID" value="CE18171"/>
    <property type="gene ID" value="WBGene00011376"/>
    <property type="gene designation" value="gla-3"/>
</dbReference>
<dbReference type="Bgee" id="WBGene00011376">
    <property type="expression patterns" value="Expressed in adult organism and 4 other cell types or tissues"/>
</dbReference>
<dbReference type="CTD" id="172604"/>
<gene>
    <name evidence="7 9" type="primary">gla-3</name>
    <name evidence="7" type="ORF">CELE_T02E1.3</name>
    <name evidence="9" type="ORF">T02E1.3</name>
</gene>
<dbReference type="Gene3D" id="4.10.1000.10">
    <property type="entry name" value="Zinc finger, CCCH-type"/>
    <property type="match status" value="1"/>
</dbReference>
<proteinExistence type="evidence at protein level"/>
<dbReference type="eggNOG" id="KOG1677">
    <property type="taxonomic scope" value="Eukaryota"/>
</dbReference>
<feature type="region of interest" description="Disordered" evidence="5">
    <location>
        <begin position="317"/>
        <end position="338"/>
    </location>
</feature>
<feature type="compositionally biased region" description="Polar residues" evidence="5">
    <location>
        <begin position="241"/>
        <end position="253"/>
    </location>
</feature>
<feature type="zinc finger region" description="C3H1-type" evidence="4">
    <location>
        <begin position="69"/>
        <end position="97"/>
    </location>
</feature>
<comment type="interaction">
    <interactant intactId="EBI-317795">
        <id>O02289</id>
    </interactant>
    <interactant intactId="EBI-2420236">
        <id>H2L0N7</id>
        <label>CELE_W03F9.2</label>
    </interactant>
    <organismsDiffer>false</organismsDiffer>
    <experiments>3</experiments>
</comment>
<dbReference type="RefSeq" id="NP_492239.1">
    <property type="nucleotide sequence ID" value="NM_059838.4"/>
</dbReference>
<feature type="region of interest" description="Disordered" evidence="5">
    <location>
        <begin position="367"/>
        <end position="394"/>
    </location>
</feature>